<comment type="subcellular location">
    <subcellularLocation>
        <location evidence="1">Mitochondrion</location>
    </subcellularLocation>
</comment>
<dbReference type="CDD" id="cd00593">
    <property type="entry name" value="RIBOc"/>
    <property type="match status" value="1"/>
</dbReference>
<dbReference type="Proteomes" id="UP001140094">
    <property type="component" value="Unassembled WGS sequence"/>
</dbReference>
<dbReference type="GO" id="GO:0003725">
    <property type="term" value="F:double-stranded RNA binding"/>
    <property type="evidence" value="ECO:0007669"/>
    <property type="project" value="InterPro"/>
</dbReference>
<evidence type="ECO:0000256" key="5">
    <source>
        <dbReference type="ARBA" id="ARBA00024034"/>
    </source>
</evidence>
<evidence type="ECO:0000256" key="3">
    <source>
        <dbReference type="ARBA" id="ARBA00023128"/>
    </source>
</evidence>
<dbReference type="PANTHER" id="PTHR28160:SF1">
    <property type="entry name" value="LARGE RIBOSOMAL SUBUNIT PROTEIN ML57"/>
    <property type="match status" value="1"/>
</dbReference>
<evidence type="ECO:0000256" key="1">
    <source>
        <dbReference type="ARBA" id="ARBA00004173"/>
    </source>
</evidence>
<evidence type="ECO:0000256" key="4">
    <source>
        <dbReference type="ARBA" id="ARBA00023274"/>
    </source>
</evidence>
<evidence type="ECO:0000313" key="8">
    <source>
        <dbReference type="EMBL" id="KAJ2803144.1"/>
    </source>
</evidence>
<dbReference type="GO" id="GO:0032543">
    <property type="term" value="P:mitochondrial translation"/>
    <property type="evidence" value="ECO:0007669"/>
    <property type="project" value="InterPro"/>
</dbReference>
<sequence>MFTSRSIQYAGSLAAPISRRVGYLGGLRLMATESHAPIKSRSKAAAAGPTTYSALIARLDLKFEDPKTMEQVCTHKSYEQGRLACNDRMQWVGKRVLNLFVGEHLAAKYPNLSVEMLQDLQHAYFGLSSLAEVGRHFGMQPALRWESVVKEAPEVGLTKVLGKSVQALVGAVYQEQGALAAKDFVHKHILGTRALDVESIMQIKNPKLMLVALTKEKGLPRPVARILKETGRFTSSPVFVIGVFCGAKMIGMGFGSSLKMGEYRASKDALIKHYAKEIKDFNFPTIGEGEEADVTFFPPKYQDSAARA</sequence>
<dbReference type="CDD" id="cd19873">
    <property type="entry name" value="DSRM_MRPL3_like"/>
    <property type="match status" value="1"/>
</dbReference>
<comment type="similarity">
    <text evidence="5">Belongs to the ribonuclease III family. Mitochondrion-specific ribosomal protein mL44 subfamily.</text>
</comment>
<dbReference type="InterPro" id="IPR036389">
    <property type="entry name" value="RNase_III_sf"/>
</dbReference>
<dbReference type="InterPro" id="IPR000999">
    <property type="entry name" value="RNase_III_dom"/>
</dbReference>
<dbReference type="SUPFAM" id="SSF69065">
    <property type="entry name" value="RNase III domain-like"/>
    <property type="match status" value="1"/>
</dbReference>
<keyword evidence="3" id="KW-0496">Mitochondrion</keyword>
<dbReference type="AlphaFoldDB" id="A0A9W8LT24"/>
<evidence type="ECO:0000256" key="2">
    <source>
        <dbReference type="ARBA" id="ARBA00022980"/>
    </source>
</evidence>
<keyword evidence="9" id="KW-1185">Reference proteome</keyword>
<evidence type="ECO:0000313" key="9">
    <source>
        <dbReference type="Proteomes" id="UP001140094"/>
    </source>
</evidence>
<gene>
    <name evidence="8" type="primary">mrpl3</name>
    <name evidence="8" type="ORF">H4R20_003008</name>
</gene>
<name>A0A9W8LT24_9FUNG</name>
<keyword evidence="4" id="KW-0687">Ribonucleoprotein</keyword>
<feature type="domain" description="RNase III" evidence="7">
    <location>
        <begin position="52"/>
        <end position="177"/>
    </location>
</feature>
<dbReference type="InterPro" id="IPR040030">
    <property type="entry name" value="Ribosomal_mL57"/>
</dbReference>
<evidence type="ECO:0000256" key="6">
    <source>
        <dbReference type="ARBA" id="ARBA00035187"/>
    </source>
</evidence>
<dbReference type="InterPro" id="IPR044443">
    <property type="entry name" value="Ribosomal_mL44_DSRM_fung"/>
</dbReference>
<dbReference type="SMART" id="SM00535">
    <property type="entry name" value="RIBOc"/>
    <property type="match status" value="1"/>
</dbReference>
<dbReference type="GO" id="GO:0003735">
    <property type="term" value="F:structural constituent of ribosome"/>
    <property type="evidence" value="ECO:0007669"/>
    <property type="project" value="InterPro"/>
</dbReference>
<dbReference type="EMBL" id="JANBUO010000564">
    <property type="protein sequence ID" value="KAJ2803144.1"/>
    <property type="molecule type" value="Genomic_DNA"/>
</dbReference>
<reference evidence="8" key="1">
    <citation type="submission" date="2022-07" db="EMBL/GenBank/DDBJ databases">
        <title>Phylogenomic reconstructions and comparative analyses of Kickxellomycotina fungi.</title>
        <authorList>
            <person name="Reynolds N.K."/>
            <person name="Stajich J.E."/>
            <person name="Barry K."/>
            <person name="Grigoriev I.V."/>
            <person name="Crous P."/>
            <person name="Smith M.E."/>
        </authorList>
    </citation>
    <scope>NUCLEOTIDE SEQUENCE</scope>
    <source>
        <strain evidence="8">NRRL 1565</strain>
    </source>
</reference>
<dbReference type="GO" id="GO:0006396">
    <property type="term" value="P:RNA processing"/>
    <property type="evidence" value="ECO:0007669"/>
    <property type="project" value="InterPro"/>
</dbReference>
<dbReference type="GO" id="GO:0004525">
    <property type="term" value="F:ribonuclease III activity"/>
    <property type="evidence" value="ECO:0007669"/>
    <property type="project" value="InterPro"/>
</dbReference>
<dbReference type="OrthoDB" id="67027at2759"/>
<dbReference type="InterPro" id="IPR044444">
    <property type="entry name" value="Ribosomal_mL44_DSRM_metazoa"/>
</dbReference>
<dbReference type="Pfam" id="PF14622">
    <property type="entry name" value="Ribonucleas_3_3"/>
    <property type="match status" value="1"/>
</dbReference>
<dbReference type="PROSITE" id="PS50142">
    <property type="entry name" value="RNASE_3_2"/>
    <property type="match status" value="1"/>
</dbReference>
<accession>A0A9W8LT24</accession>
<proteinExistence type="inferred from homology"/>
<organism evidence="8 9">
    <name type="scientific">Coemansia guatemalensis</name>
    <dbReference type="NCBI Taxonomy" id="2761395"/>
    <lineage>
        <taxon>Eukaryota</taxon>
        <taxon>Fungi</taxon>
        <taxon>Fungi incertae sedis</taxon>
        <taxon>Zoopagomycota</taxon>
        <taxon>Kickxellomycotina</taxon>
        <taxon>Kickxellomycetes</taxon>
        <taxon>Kickxellales</taxon>
        <taxon>Kickxellaceae</taxon>
        <taxon>Coemansia</taxon>
    </lineage>
</organism>
<protein>
    <recommendedName>
        <fullName evidence="6">Large ribosomal subunit protein mL44</fullName>
    </recommendedName>
</protein>
<dbReference type="Gene3D" id="1.10.1520.10">
    <property type="entry name" value="Ribonuclease III domain"/>
    <property type="match status" value="2"/>
</dbReference>
<dbReference type="PANTHER" id="PTHR28160">
    <property type="entry name" value="54S RIBOSOMAL PROTEIN L15, MITOCHONDRIAL"/>
    <property type="match status" value="1"/>
</dbReference>
<evidence type="ECO:0000259" key="7">
    <source>
        <dbReference type="PROSITE" id="PS50142"/>
    </source>
</evidence>
<dbReference type="GO" id="GO:0005762">
    <property type="term" value="C:mitochondrial large ribosomal subunit"/>
    <property type="evidence" value="ECO:0007669"/>
    <property type="project" value="InterPro"/>
</dbReference>
<keyword evidence="2 8" id="KW-0689">Ribosomal protein</keyword>
<comment type="caution">
    <text evidence="8">The sequence shown here is derived from an EMBL/GenBank/DDBJ whole genome shotgun (WGS) entry which is preliminary data.</text>
</comment>
<dbReference type="SUPFAM" id="SSF54768">
    <property type="entry name" value="dsRNA-binding domain-like"/>
    <property type="match status" value="1"/>
</dbReference>
<dbReference type="Gene3D" id="3.30.160.20">
    <property type="match status" value="1"/>
</dbReference>
<dbReference type="Pfam" id="PF22892">
    <property type="entry name" value="DSRM_MRPL44"/>
    <property type="match status" value="1"/>
</dbReference>